<dbReference type="GO" id="GO:0006950">
    <property type="term" value="P:response to stress"/>
    <property type="evidence" value="ECO:0007669"/>
    <property type="project" value="TreeGrafter"/>
</dbReference>
<evidence type="ECO:0000313" key="6">
    <source>
        <dbReference type="Proteomes" id="UP001177943"/>
    </source>
</evidence>
<accession>A0AA95I302</accession>
<evidence type="ECO:0000256" key="1">
    <source>
        <dbReference type="ARBA" id="ARBA00023015"/>
    </source>
</evidence>
<protein>
    <submittedName>
        <fullName evidence="5">MarR family transcriptional regulator</fullName>
    </submittedName>
</protein>
<keyword evidence="1" id="KW-0805">Transcription regulation</keyword>
<dbReference type="InterPro" id="IPR039422">
    <property type="entry name" value="MarR/SlyA-like"/>
</dbReference>
<organism evidence="5 6">
    <name type="scientific">Paenibacillus woosongensis</name>
    <dbReference type="NCBI Taxonomy" id="307580"/>
    <lineage>
        <taxon>Bacteria</taxon>
        <taxon>Bacillati</taxon>
        <taxon>Bacillota</taxon>
        <taxon>Bacilli</taxon>
        <taxon>Bacillales</taxon>
        <taxon>Paenibacillaceae</taxon>
        <taxon>Paenibacillus</taxon>
    </lineage>
</organism>
<keyword evidence="3" id="KW-0804">Transcription</keyword>
<dbReference type="PROSITE" id="PS50995">
    <property type="entry name" value="HTH_MARR_2"/>
    <property type="match status" value="1"/>
</dbReference>
<proteinExistence type="predicted"/>
<dbReference type="KEGG" id="pwn:QNH46_12320"/>
<gene>
    <name evidence="5" type="ORF">QNH46_12320</name>
</gene>
<dbReference type="EMBL" id="CP126084">
    <property type="protein sequence ID" value="WHX46972.1"/>
    <property type="molecule type" value="Genomic_DNA"/>
</dbReference>
<name>A0AA95I302_9BACL</name>
<dbReference type="Proteomes" id="UP001177943">
    <property type="component" value="Chromosome"/>
</dbReference>
<evidence type="ECO:0000313" key="5">
    <source>
        <dbReference type="EMBL" id="WHX46972.1"/>
    </source>
</evidence>
<dbReference type="AlphaFoldDB" id="A0AA95I302"/>
<dbReference type="InterPro" id="IPR055166">
    <property type="entry name" value="Transc_reg_Sar_Rot_HTH"/>
</dbReference>
<dbReference type="InterPro" id="IPR000835">
    <property type="entry name" value="HTH_MarR-typ"/>
</dbReference>
<feature type="domain" description="HTH marR-type" evidence="4">
    <location>
        <begin position="1"/>
        <end position="147"/>
    </location>
</feature>
<sequence>MSSRSKSDLIDSWMSITNLQTQINNSIEAELQAKHDLSLKEFFVLYLLAQTEDKKLRLQELQEWVGLSQSAISRLVGRLEAKNCRTLQRDVCEDDRRGIYTCLTPFGEVKFQESLATVETLLRDNLTKEQLLQELSSLARTVQHNYDI</sequence>
<dbReference type="RefSeq" id="WP_283924574.1">
    <property type="nucleotide sequence ID" value="NZ_CP126084.1"/>
</dbReference>
<keyword evidence="2" id="KW-0238">DNA-binding</keyword>
<dbReference type="Pfam" id="PF22381">
    <property type="entry name" value="Staph_reg_Sar_Rot"/>
    <property type="match status" value="1"/>
</dbReference>
<dbReference type="PANTHER" id="PTHR33164">
    <property type="entry name" value="TRANSCRIPTIONAL REGULATOR, MARR FAMILY"/>
    <property type="match status" value="1"/>
</dbReference>
<dbReference type="GO" id="GO:0003700">
    <property type="term" value="F:DNA-binding transcription factor activity"/>
    <property type="evidence" value="ECO:0007669"/>
    <property type="project" value="InterPro"/>
</dbReference>
<evidence type="ECO:0000259" key="4">
    <source>
        <dbReference type="PROSITE" id="PS50995"/>
    </source>
</evidence>
<dbReference type="InterPro" id="IPR036388">
    <property type="entry name" value="WH-like_DNA-bd_sf"/>
</dbReference>
<evidence type="ECO:0000256" key="3">
    <source>
        <dbReference type="ARBA" id="ARBA00023163"/>
    </source>
</evidence>
<evidence type="ECO:0000256" key="2">
    <source>
        <dbReference type="ARBA" id="ARBA00023125"/>
    </source>
</evidence>
<dbReference type="SMART" id="SM00347">
    <property type="entry name" value="HTH_MARR"/>
    <property type="match status" value="1"/>
</dbReference>
<dbReference type="SUPFAM" id="SSF46785">
    <property type="entry name" value="Winged helix' DNA-binding domain"/>
    <property type="match status" value="1"/>
</dbReference>
<dbReference type="InterPro" id="IPR036390">
    <property type="entry name" value="WH_DNA-bd_sf"/>
</dbReference>
<dbReference type="GO" id="GO:0003677">
    <property type="term" value="F:DNA binding"/>
    <property type="evidence" value="ECO:0007669"/>
    <property type="project" value="UniProtKB-KW"/>
</dbReference>
<dbReference type="PANTHER" id="PTHR33164:SF99">
    <property type="entry name" value="MARR FAMILY REGULATORY PROTEIN"/>
    <property type="match status" value="1"/>
</dbReference>
<reference evidence="5" key="1">
    <citation type="submission" date="2023-05" db="EMBL/GenBank/DDBJ databases">
        <title>Comparative genomics of Bacillaceae isolates and their secondary metabolite potential.</title>
        <authorList>
            <person name="Song L."/>
            <person name="Nielsen L.J."/>
            <person name="Mohite O."/>
            <person name="Xu X."/>
            <person name="Weber T."/>
            <person name="Kovacs A.T."/>
        </authorList>
    </citation>
    <scope>NUCLEOTIDE SEQUENCE</scope>
    <source>
        <strain evidence="5">B2_4</strain>
    </source>
</reference>
<dbReference type="Gene3D" id="1.10.10.10">
    <property type="entry name" value="Winged helix-like DNA-binding domain superfamily/Winged helix DNA-binding domain"/>
    <property type="match status" value="1"/>
</dbReference>